<evidence type="ECO:0000313" key="1">
    <source>
        <dbReference type="EMBL" id="MXO70711.1"/>
    </source>
</evidence>
<dbReference type="PROSITE" id="PS51257">
    <property type="entry name" value="PROKAR_LIPOPROTEIN"/>
    <property type="match status" value="1"/>
</dbReference>
<keyword evidence="2" id="KW-1185">Reference proteome</keyword>
<sequence length="113" mass="12298">MLKNRPTASLGGLVFLLMLSGCIQTDQQRSASCESGVAGDIFVNSRYCDNVERWCDGLNYAHQNILFLNRTDVAAAVRISYSDGSSEERLIPAHDSYHVIKSLGTGAEVVAQC</sequence>
<organism evidence="1 2">
    <name type="scientific">Alteraurantiacibacter buctensis</name>
    <dbReference type="NCBI Taxonomy" id="1503981"/>
    <lineage>
        <taxon>Bacteria</taxon>
        <taxon>Pseudomonadati</taxon>
        <taxon>Pseudomonadota</taxon>
        <taxon>Alphaproteobacteria</taxon>
        <taxon>Sphingomonadales</taxon>
        <taxon>Erythrobacteraceae</taxon>
        <taxon>Alteraurantiacibacter</taxon>
    </lineage>
</organism>
<reference evidence="1 2" key="1">
    <citation type="submission" date="2019-12" db="EMBL/GenBank/DDBJ databases">
        <title>Genomic-based taxomic classification of the family Erythrobacteraceae.</title>
        <authorList>
            <person name="Xu L."/>
        </authorList>
    </citation>
    <scope>NUCLEOTIDE SEQUENCE [LARGE SCALE GENOMIC DNA]</scope>
    <source>
        <strain evidence="1 2">M0322</strain>
    </source>
</reference>
<comment type="caution">
    <text evidence="1">The sequence shown here is derived from an EMBL/GenBank/DDBJ whole genome shotgun (WGS) entry which is preliminary data.</text>
</comment>
<dbReference type="Proteomes" id="UP000466966">
    <property type="component" value="Unassembled WGS sequence"/>
</dbReference>
<accession>A0A844YV41</accession>
<proteinExistence type="predicted"/>
<dbReference type="EMBL" id="WTYV01000001">
    <property type="protein sequence ID" value="MXO70711.1"/>
    <property type="molecule type" value="Genomic_DNA"/>
</dbReference>
<evidence type="ECO:0000313" key="2">
    <source>
        <dbReference type="Proteomes" id="UP000466966"/>
    </source>
</evidence>
<gene>
    <name evidence="1" type="ORF">GRI99_03575</name>
</gene>
<evidence type="ECO:0008006" key="3">
    <source>
        <dbReference type="Google" id="ProtNLM"/>
    </source>
</evidence>
<protein>
    <recommendedName>
        <fullName evidence="3">Lipoprotein</fullName>
    </recommendedName>
</protein>
<name>A0A844YV41_9SPHN</name>
<dbReference type="AlphaFoldDB" id="A0A844YV41"/>
<dbReference type="RefSeq" id="WP_160770590.1">
    <property type="nucleotide sequence ID" value="NZ_WTYV01000001.1"/>
</dbReference>